<dbReference type="RefSeq" id="WP_124750970.1">
    <property type="nucleotide sequence ID" value="NZ_RQYS01000013.1"/>
</dbReference>
<dbReference type="AlphaFoldDB" id="A0A3P1XWF7"/>
<dbReference type="EMBL" id="RQYS01000013">
    <property type="protein sequence ID" value="RRD62267.1"/>
    <property type="molecule type" value="Genomic_DNA"/>
</dbReference>
<accession>A0A3P1XWF7</accession>
<evidence type="ECO:0000313" key="2">
    <source>
        <dbReference type="Proteomes" id="UP000278609"/>
    </source>
</evidence>
<gene>
    <name evidence="1" type="ORF">EII40_03910</name>
</gene>
<reference evidence="1 2" key="1">
    <citation type="submission" date="2018-11" db="EMBL/GenBank/DDBJ databases">
        <title>Genomes From Bacteria Associated with the Canine Oral Cavity: a Test Case for Automated Genome-Based Taxonomic Assignment.</title>
        <authorList>
            <person name="Coil D.A."/>
            <person name="Jospin G."/>
            <person name="Darling A.E."/>
            <person name="Wallis C."/>
            <person name="Davis I.J."/>
            <person name="Harris S."/>
            <person name="Eisen J.A."/>
            <person name="Holcombe L.J."/>
            <person name="O'Flynn C."/>
        </authorList>
    </citation>
    <scope>NUCLEOTIDE SEQUENCE [LARGE SCALE GENOMIC DNA]</scope>
    <source>
        <strain evidence="1 2">OH2617_COT-023</strain>
    </source>
</reference>
<comment type="caution">
    <text evidence="1">The sequence shown here is derived from an EMBL/GenBank/DDBJ whole genome shotgun (WGS) entry which is preliminary data.</text>
</comment>
<proteinExistence type="predicted"/>
<protein>
    <submittedName>
        <fullName evidence="1">Uncharacterized protein</fullName>
    </submittedName>
</protein>
<name>A0A3P1XWF7_TANFO</name>
<evidence type="ECO:0000313" key="1">
    <source>
        <dbReference type="EMBL" id="RRD62267.1"/>
    </source>
</evidence>
<dbReference type="Proteomes" id="UP000278609">
    <property type="component" value="Unassembled WGS sequence"/>
</dbReference>
<sequence length="65" mass="7126">MKIVIQKPITVEADTEQEITLQVAKTTITDQNGEMETEPTICLNVDNGKEGGAYLEPSEQVYKAA</sequence>
<organism evidence="1 2">
    <name type="scientific">Tannerella forsythia</name>
    <name type="common">Bacteroides forsythus</name>
    <dbReference type="NCBI Taxonomy" id="28112"/>
    <lineage>
        <taxon>Bacteria</taxon>
        <taxon>Pseudomonadati</taxon>
        <taxon>Bacteroidota</taxon>
        <taxon>Bacteroidia</taxon>
        <taxon>Bacteroidales</taxon>
        <taxon>Tannerellaceae</taxon>
        <taxon>Tannerella</taxon>
    </lineage>
</organism>